<dbReference type="InterPro" id="IPR050315">
    <property type="entry name" value="FAD-oxidoreductase_2"/>
</dbReference>
<evidence type="ECO:0000256" key="10">
    <source>
        <dbReference type="ARBA" id="ARBA00067004"/>
    </source>
</evidence>
<feature type="domain" description="Cytochrome b5 heme-binding" evidence="13">
    <location>
        <begin position="515"/>
        <end position="591"/>
    </location>
</feature>
<protein>
    <recommendedName>
        <fullName evidence="10">fumarate reductase (NADH)</fullName>
        <ecNumber evidence="10">1.3.1.6</ecNumber>
    </recommendedName>
    <alternativeName>
        <fullName evidence="11">NADH-dependent fumarate reductase</fullName>
    </alternativeName>
</protein>
<dbReference type="FunCoup" id="A0A067M475">
    <property type="interactions" value="12"/>
</dbReference>
<evidence type="ECO:0000256" key="3">
    <source>
        <dbReference type="ARBA" id="ARBA00022617"/>
    </source>
</evidence>
<dbReference type="SUPFAM" id="SSF51905">
    <property type="entry name" value="FAD/NAD(P)-binding domain"/>
    <property type="match status" value="1"/>
</dbReference>
<dbReference type="PANTHER" id="PTHR43400">
    <property type="entry name" value="FUMARATE REDUCTASE"/>
    <property type="match status" value="1"/>
</dbReference>
<comment type="similarity">
    <text evidence="2">Belongs to the FAD-dependent oxidoreductase 2 family. FRD/SDH subfamily.</text>
</comment>
<dbReference type="InterPro" id="IPR010960">
    <property type="entry name" value="Flavocytochrome_c"/>
</dbReference>
<keyword evidence="6" id="KW-0274">FAD</keyword>
<dbReference type="InterPro" id="IPR036400">
    <property type="entry name" value="Cyt_B5-like_heme/steroid_sf"/>
</dbReference>
<dbReference type="GO" id="GO:0020037">
    <property type="term" value="F:heme binding"/>
    <property type="evidence" value="ECO:0007669"/>
    <property type="project" value="InterPro"/>
</dbReference>
<dbReference type="Gene3D" id="3.50.50.60">
    <property type="entry name" value="FAD/NAD(P)-binding domain"/>
    <property type="match status" value="1"/>
</dbReference>
<reference evidence="15" key="1">
    <citation type="journal article" date="2014" name="Proc. Natl. Acad. Sci. U.S.A.">
        <title>Extensive sampling of basidiomycete genomes demonstrates inadequacy of the white-rot/brown-rot paradigm for wood decay fungi.</title>
        <authorList>
            <person name="Riley R."/>
            <person name="Salamov A.A."/>
            <person name="Brown D.W."/>
            <person name="Nagy L.G."/>
            <person name="Floudas D."/>
            <person name="Held B.W."/>
            <person name="Levasseur A."/>
            <person name="Lombard V."/>
            <person name="Morin E."/>
            <person name="Otillar R."/>
            <person name="Lindquist E.A."/>
            <person name="Sun H."/>
            <person name="LaButti K.M."/>
            <person name="Schmutz J."/>
            <person name="Jabbour D."/>
            <person name="Luo H."/>
            <person name="Baker S.E."/>
            <person name="Pisabarro A.G."/>
            <person name="Walton J.D."/>
            <person name="Blanchette R.A."/>
            <person name="Henrissat B."/>
            <person name="Martin F."/>
            <person name="Cullen D."/>
            <person name="Hibbett D.S."/>
            <person name="Grigoriev I.V."/>
        </authorList>
    </citation>
    <scope>NUCLEOTIDE SEQUENCE [LARGE SCALE GENOMIC DNA]</scope>
    <source>
        <strain evidence="15">FD-172 SS1</strain>
    </source>
</reference>
<dbReference type="PROSITE" id="PS00191">
    <property type="entry name" value="CYTOCHROME_B5_1"/>
    <property type="match status" value="1"/>
</dbReference>
<dbReference type="FunFam" id="3.90.700.10:FF:000007">
    <property type="entry name" value="NADH-dependent fumarate reductase"/>
    <property type="match status" value="1"/>
</dbReference>
<dbReference type="STRING" id="930990.A0A067M475"/>
<keyword evidence="4" id="KW-0285">Flavoprotein</keyword>
<evidence type="ECO:0000313" key="15">
    <source>
        <dbReference type="Proteomes" id="UP000027195"/>
    </source>
</evidence>
<dbReference type="PANTHER" id="PTHR43400:SF1">
    <property type="entry name" value="FUMARATE REDUCTASE"/>
    <property type="match status" value="1"/>
</dbReference>
<dbReference type="HOGENOM" id="CLU_011398_4_5_1"/>
<gene>
    <name evidence="14" type="ORF">BOTBODRAFT_121147</name>
</gene>
<dbReference type="InParanoid" id="A0A067M475"/>
<dbReference type="PRINTS" id="PR00363">
    <property type="entry name" value="CYTOCHROMEB5"/>
</dbReference>
<dbReference type="PROSITE" id="PS50255">
    <property type="entry name" value="CYTOCHROME_B5_2"/>
    <property type="match status" value="1"/>
</dbReference>
<evidence type="ECO:0000256" key="6">
    <source>
        <dbReference type="ARBA" id="ARBA00022827"/>
    </source>
</evidence>
<organism evidence="14 15">
    <name type="scientific">Botryobasidium botryosum (strain FD-172 SS1)</name>
    <dbReference type="NCBI Taxonomy" id="930990"/>
    <lineage>
        <taxon>Eukaryota</taxon>
        <taxon>Fungi</taxon>
        <taxon>Dikarya</taxon>
        <taxon>Basidiomycota</taxon>
        <taxon>Agaricomycotina</taxon>
        <taxon>Agaricomycetes</taxon>
        <taxon>Cantharellales</taxon>
        <taxon>Botryobasidiaceae</taxon>
        <taxon>Botryobasidium</taxon>
    </lineage>
</organism>
<dbReference type="SMART" id="SM01117">
    <property type="entry name" value="Cyt-b5"/>
    <property type="match status" value="1"/>
</dbReference>
<dbReference type="GO" id="GO:0010181">
    <property type="term" value="F:FMN binding"/>
    <property type="evidence" value="ECO:0007669"/>
    <property type="project" value="InterPro"/>
</dbReference>
<dbReference type="InterPro" id="IPR036188">
    <property type="entry name" value="FAD/NAD-bd_sf"/>
</dbReference>
<keyword evidence="8" id="KW-0408">Iron</keyword>
<dbReference type="Proteomes" id="UP000027195">
    <property type="component" value="Unassembled WGS sequence"/>
</dbReference>
<dbReference type="SUPFAM" id="SSF55856">
    <property type="entry name" value="Cytochrome b5-like heme/steroid binding domain"/>
    <property type="match status" value="1"/>
</dbReference>
<keyword evidence="15" id="KW-1185">Reference proteome</keyword>
<keyword evidence="3" id="KW-0349">Heme</keyword>
<dbReference type="NCBIfam" id="TIGR01813">
    <property type="entry name" value="flavo_cyto_c"/>
    <property type="match status" value="1"/>
</dbReference>
<evidence type="ECO:0000256" key="12">
    <source>
        <dbReference type="SAM" id="MobiDB-lite"/>
    </source>
</evidence>
<evidence type="ECO:0000256" key="9">
    <source>
        <dbReference type="ARBA" id="ARBA00050832"/>
    </source>
</evidence>
<comment type="cofactor">
    <cofactor evidence="1">
        <name>FAD</name>
        <dbReference type="ChEBI" id="CHEBI:57692"/>
    </cofactor>
</comment>
<evidence type="ECO:0000313" key="14">
    <source>
        <dbReference type="EMBL" id="KDQ06682.1"/>
    </source>
</evidence>
<sequence>MSNKVIVVGGGLAGLSAAHTLLERGANVVLLDKQGCVHLFHPSNSTKATSGINGAGTATQNELGIPDSAKIFFEDTKRSARDLARDDLIKVLTGRSGDAVNWLQDKFGLDLSLVARLGGHSQPRTHRGGAQFPGMVITYAQMERLEDLAVSSPERVKIYKKARVSKLLYESGRVVGVEYERDGKKHQEHGAVILATGGYAADFTADSLLKKYRPELWDLPTTNGDHCTGDGQKLAMSIGAKGIDLEKVQVHPTGLVDPNEPEAKVKFLAAEALRGVGGLLLDNEGQRFADELGHRDYVTGRIWENGKYPIRLILNGQASKEIEWHCKHYVGRGLMKRFESGEALAKEMGLKPEVLKKTFDEYNAIAESKKDPFGKKFFPGGKFTLDDIFHVAIMTPVLHYTMGGLEINPQSQVLDTNGKPIPGLFAAGEVAGGVHGANRLGGSSLLGCVVFGRVSGDSASAYLLESIASQEKATGRLGAVAGHLLETRKPSEPATKEADSKSSEAKTESAPEPKGGEYTAEEVAKHNSKDDCWVIVDGQVLDVTDFLSEHPGGEKAILLYAGRDATEEFNMLHDPKVIPRYAPKAVIGKVKA</sequence>
<dbReference type="Gene3D" id="3.10.120.10">
    <property type="entry name" value="Cytochrome b5-like heme/steroid binding domain"/>
    <property type="match status" value="1"/>
</dbReference>
<dbReference type="EC" id="1.3.1.6" evidence="10"/>
<dbReference type="GO" id="GO:0016156">
    <property type="term" value="F:fumarate reductase (NADH) activity"/>
    <property type="evidence" value="ECO:0007669"/>
    <property type="project" value="UniProtKB-EC"/>
</dbReference>
<evidence type="ECO:0000256" key="5">
    <source>
        <dbReference type="ARBA" id="ARBA00022723"/>
    </source>
</evidence>
<evidence type="ECO:0000256" key="2">
    <source>
        <dbReference type="ARBA" id="ARBA00008040"/>
    </source>
</evidence>
<dbReference type="Pfam" id="PF00173">
    <property type="entry name" value="Cyt-b5"/>
    <property type="match status" value="1"/>
</dbReference>
<dbReference type="SUPFAM" id="SSF56425">
    <property type="entry name" value="Succinate dehydrogenase/fumarate reductase flavoprotein, catalytic domain"/>
    <property type="match status" value="1"/>
</dbReference>
<dbReference type="EMBL" id="KL198126">
    <property type="protein sequence ID" value="KDQ06682.1"/>
    <property type="molecule type" value="Genomic_DNA"/>
</dbReference>
<evidence type="ECO:0000256" key="1">
    <source>
        <dbReference type="ARBA" id="ARBA00001974"/>
    </source>
</evidence>
<keyword evidence="5" id="KW-0479">Metal-binding</keyword>
<evidence type="ECO:0000256" key="11">
    <source>
        <dbReference type="ARBA" id="ARBA00077246"/>
    </source>
</evidence>
<evidence type="ECO:0000256" key="4">
    <source>
        <dbReference type="ARBA" id="ARBA00022630"/>
    </source>
</evidence>
<dbReference type="InterPro" id="IPR003953">
    <property type="entry name" value="FAD-dep_OxRdtase_2_FAD-bd"/>
</dbReference>
<dbReference type="InterPro" id="IPR018506">
    <property type="entry name" value="Cyt_B5_heme-BS"/>
</dbReference>
<evidence type="ECO:0000256" key="8">
    <source>
        <dbReference type="ARBA" id="ARBA00023004"/>
    </source>
</evidence>
<accession>A0A067M475</accession>
<dbReference type="InterPro" id="IPR001199">
    <property type="entry name" value="Cyt_B5-like_heme/steroid-bd"/>
</dbReference>
<feature type="region of interest" description="Disordered" evidence="12">
    <location>
        <begin position="484"/>
        <end position="523"/>
    </location>
</feature>
<dbReference type="InterPro" id="IPR027477">
    <property type="entry name" value="Succ_DH/fumarate_Rdtase_cat_sf"/>
</dbReference>
<name>A0A067M475_BOTB1</name>
<dbReference type="GO" id="GO:0046872">
    <property type="term" value="F:metal ion binding"/>
    <property type="evidence" value="ECO:0007669"/>
    <property type="project" value="UniProtKB-KW"/>
</dbReference>
<proteinExistence type="inferred from homology"/>
<keyword evidence="7" id="KW-0560">Oxidoreductase</keyword>
<dbReference type="AlphaFoldDB" id="A0A067M475"/>
<feature type="compositionally biased region" description="Basic and acidic residues" evidence="12">
    <location>
        <begin position="485"/>
        <end position="515"/>
    </location>
</feature>
<dbReference type="Gene3D" id="3.90.700.10">
    <property type="entry name" value="Succinate dehydrogenase/fumarate reductase flavoprotein, catalytic domain"/>
    <property type="match status" value="1"/>
</dbReference>
<comment type="catalytic activity">
    <reaction evidence="9">
        <text>succinate + NAD(+) = fumarate + NADH + H(+)</text>
        <dbReference type="Rhea" id="RHEA:18281"/>
        <dbReference type="ChEBI" id="CHEBI:15378"/>
        <dbReference type="ChEBI" id="CHEBI:29806"/>
        <dbReference type="ChEBI" id="CHEBI:30031"/>
        <dbReference type="ChEBI" id="CHEBI:57540"/>
        <dbReference type="ChEBI" id="CHEBI:57945"/>
        <dbReference type="EC" id="1.3.1.6"/>
    </reaction>
</comment>
<dbReference type="OrthoDB" id="10254877at2759"/>
<dbReference type="Pfam" id="PF00890">
    <property type="entry name" value="FAD_binding_2"/>
    <property type="match status" value="1"/>
</dbReference>
<evidence type="ECO:0000259" key="13">
    <source>
        <dbReference type="PROSITE" id="PS50255"/>
    </source>
</evidence>
<evidence type="ECO:0000256" key="7">
    <source>
        <dbReference type="ARBA" id="ARBA00023002"/>
    </source>
</evidence>